<organism evidence="2 3">
    <name type="scientific">Trypanosoma cruzi Dm28c</name>
    <dbReference type="NCBI Taxonomy" id="1416333"/>
    <lineage>
        <taxon>Eukaryota</taxon>
        <taxon>Discoba</taxon>
        <taxon>Euglenozoa</taxon>
        <taxon>Kinetoplastea</taxon>
        <taxon>Metakinetoplastina</taxon>
        <taxon>Trypanosomatida</taxon>
        <taxon>Trypanosomatidae</taxon>
        <taxon>Trypanosoma</taxon>
        <taxon>Schizotrypanum</taxon>
    </lineage>
</organism>
<dbReference type="Proteomes" id="UP000017861">
    <property type="component" value="Unassembled WGS sequence"/>
</dbReference>
<feature type="compositionally biased region" description="Polar residues" evidence="1">
    <location>
        <begin position="125"/>
        <end position="137"/>
    </location>
</feature>
<feature type="region of interest" description="Disordered" evidence="1">
    <location>
        <begin position="112"/>
        <end position="151"/>
    </location>
</feature>
<accession>V5ASX0</accession>
<evidence type="ECO:0000313" key="3">
    <source>
        <dbReference type="Proteomes" id="UP000017861"/>
    </source>
</evidence>
<dbReference type="VEuPathDB" id="TriTrypDB:TCDM_13377"/>
<dbReference type="EMBL" id="AYLP01000980">
    <property type="protein sequence ID" value="ESS55168.1"/>
    <property type="molecule type" value="Genomic_DNA"/>
</dbReference>
<evidence type="ECO:0000313" key="2">
    <source>
        <dbReference type="EMBL" id="ESS55168.1"/>
    </source>
</evidence>
<name>V5ASX0_TRYCR</name>
<sequence length="351" mass="38434">MKNICNTRVTKECRDAAFHIAFAIHVSLGSTQPPLLRSAPRAARVAPLEEVVTAHPITVHCGIQINHTAWVRCHPAKKNPGNTPLPRVARAAVSLCLRKAFFQTRTRLHHTPVKTFGPSHARVEQGNSRKGNTSSHEQPAHANTPLPRISPKIKITKKHVTSQLQIAGAVAAHTLTSWACAAPRCSALQVGSTKAPIREHSTTATAVTLPISHNGKGLQWRSGRRHAQSQGNGLPRELRNGDAPLLWETQQKIHVSRIPREQHTLNRIQLHYCGHPHTQHECENAGKEARNNSTHPSNKGQAVSVLPSTIIPPHITPLHIRSKKAHTVYTTLQFPKEQAGSSECCSLLNVG</sequence>
<gene>
    <name evidence="2" type="ORF">TCDM_13377</name>
</gene>
<proteinExistence type="predicted"/>
<comment type="caution">
    <text evidence="2">The sequence shown here is derived from an EMBL/GenBank/DDBJ whole genome shotgun (WGS) entry which is preliminary data.</text>
</comment>
<protein>
    <submittedName>
        <fullName evidence="2">Uncharacterized protein</fullName>
    </submittedName>
</protein>
<dbReference type="AlphaFoldDB" id="V5ASX0"/>
<reference evidence="2 3" key="1">
    <citation type="journal article" date="2014" name="Genome Announc.">
        <title>Trypanosoma cruzi Clone Dm28c Draft Genome Sequence.</title>
        <authorList>
            <person name="Grisard E.C."/>
            <person name="Teixeira S.M."/>
            <person name="de Almeida L.G."/>
            <person name="Stoco P.H."/>
            <person name="Gerber A.L."/>
            <person name="Talavera-Lopez C."/>
            <person name="Lima O.C."/>
            <person name="Andersson B."/>
            <person name="de Vasconcelos A.T."/>
        </authorList>
    </citation>
    <scope>NUCLEOTIDE SEQUENCE [LARGE SCALE GENOMIC DNA]</scope>
    <source>
        <strain evidence="2 3">Dm28c</strain>
    </source>
</reference>
<evidence type="ECO:0000256" key="1">
    <source>
        <dbReference type="SAM" id="MobiDB-lite"/>
    </source>
</evidence>
<feature type="region of interest" description="Disordered" evidence="1">
    <location>
        <begin position="214"/>
        <end position="238"/>
    </location>
</feature>